<protein>
    <recommendedName>
        <fullName evidence="1">ESAT-6-like protein</fullName>
    </recommendedName>
</protein>
<dbReference type="InterPro" id="IPR010310">
    <property type="entry name" value="T7SS_ESAT-6-like"/>
</dbReference>
<dbReference type="NCBIfam" id="TIGR03930">
    <property type="entry name" value="WXG100_ESAT6"/>
    <property type="match status" value="1"/>
</dbReference>
<accession>A0A9X4M3Q0</accession>
<dbReference type="InterPro" id="IPR036689">
    <property type="entry name" value="ESAT-6-like_sf"/>
</dbReference>
<dbReference type="RefSeq" id="WP_332519692.1">
    <property type="nucleotide sequence ID" value="NZ_JANRHA010000004.1"/>
</dbReference>
<dbReference type="Pfam" id="PF06013">
    <property type="entry name" value="WXG100"/>
    <property type="match status" value="1"/>
</dbReference>
<comment type="caution">
    <text evidence="3">The sequence shown here is derived from an EMBL/GenBank/DDBJ whole genome shotgun (WGS) entry which is preliminary data.</text>
</comment>
<sequence>MAKFSVSPDDLAGASRDVRESADRLDDHVRALSARVEALLSGGWRGQAADAFRKDWQEWLDGAHNVIGGLDTTSTLLAHNGRSYAERESANAQELGRAGGPLNI</sequence>
<feature type="region of interest" description="Disordered" evidence="2">
    <location>
        <begin position="1"/>
        <end position="24"/>
    </location>
</feature>
<dbReference type="EMBL" id="JANRHA010000004">
    <property type="protein sequence ID" value="MDG3014658.1"/>
    <property type="molecule type" value="Genomic_DNA"/>
</dbReference>
<evidence type="ECO:0000256" key="2">
    <source>
        <dbReference type="SAM" id="MobiDB-lite"/>
    </source>
</evidence>
<keyword evidence="4" id="KW-1185">Reference proteome</keyword>
<evidence type="ECO:0000256" key="1">
    <source>
        <dbReference type="RuleBase" id="RU362001"/>
    </source>
</evidence>
<dbReference type="AlphaFoldDB" id="A0A9X4M3Q0"/>
<name>A0A9X4M3Q0_9ACTN</name>
<evidence type="ECO:0000313" key="4">
    <source>
        <dbReference type="Proteomes" id="UP001152755"/>
    </source>
</evidence>
<reference evidence="3" key="1">
    <citation type="submission" date="2022-08" db="EMBL/GenBank/DDBJ databases">
        <title>Genome analysis of Corynebacteriales strain.</title>
        <authorList>
            <person name="Lee S.D."/>
        </authorList>
    </citation>
    <scope>NUCLEOTIDE SEQUENCE</scope>
    <source>
        <strain evidence="3">D3-21</strain>
    </source>
</reference>
<dbReference type="Gene3D" id="1.10.287.1060">
    <property type="entry name" value="ESAT-6-like"/>
    <property type="match status" value="1"/>
</dbReference>
<evidence type="ECO:0000313" key="3">
    <source>
        <dbReference type="EMBL" id="MDG3014658.1"/>
    </source>
</evidence>
<organism evidence="3 4">
    <name type="scientific">Speluncibacter jeojiensis</name>
    <dbReference type="NCBI Taxonomy" id="2710754"/>
    <lineage>
        <taxon>Bacteria</taxon>
        <taxon>Bacillati</taxon>
        <taxon>Actinomycetota</taxon>
        <taxon>Actinomycetes</taxon>
        <taxon>Mycobacteriales</taxon>
        <taxon>Speluncibacteraceae</taxon>
        <taxon>Speluncibacter</taxon>
    </lineage>
</organism>
<dbReference type="Proteomes" id="UP001152755">
    <property type="component" value="Unassembled WGS sequence"/>
</dbReference>
<dbReference type="SUPFAM" id="SSF140453">
    <property type="entry name" value="EsxAB dimer-like"/>
    <property type="match status" value="1"/>
</dbReference>
<gene>
    <name evidence="3" type="ORF">NVS88_08820</name>
</gene>
<proteinExistence type="inferred from homology"/>
<comment type="similarity">
    <text evidence="1">Belongs to the WXG100 family.</text>
</comment>